<dbReference type="InterPro" id="IPR004099">
    <property type="entry name" value="Pyr_nucl-diS_OxRdtase_dimer"/>
</dbReference>
<feature type="disulfide bond" description="Redox-active" evidence="5">
    <location>
        <begin position="48"/>
        <end position="53"/>
    </location>
</feature>
<feature type="domain" description="Pyridine nucleotide-disulphide oxidoreductase dimerisation" evidence="6">
    <location>
        <begin position="354"/>
        <end position="460"/>
    </location>
</feature>
<feature type="binding site" evidence="4">
    <location>
        <begin position="181"/>
        <end position="188"/>
    </location>
    <ligand>
        <name>NAD(+)</name>
        <dbReference type="ChEBI" id="CHEBI:57540"/>
    </ligand>
</feature>
<comment type="cofactor">
    <cofactor evidence="4">
        <name>FAD</name>
        <dbReference type="ChEBI" id="CHEBI:57692"/>
    </cofactor>
    <text evidence="4">Binds 1 FAD per subunit.</text>
</comment>
<dbReference type="InterPro" id="IPR001100">
    <property type="entry name" value="Pyr_nuc-diS_OxRdtase"/>
</dbReference>
<dbReference type="RefSeq" id="WP_188712495.1">
    <property type="nucleotide sequence ID" value="NZ_BMHO01000001.1"/>
</dbReference>
<dbReference type="PRINTS" id="PR00411">
    <property type="entry name" value="PNDRDTASEI"/>
</dbReference>
<dbReference type="SUPFAM" id="SSF55424">
    <property type="entry name" value="FAD/NAD-linked reductases, dimerisation (C-terminal) domain"/>
    <property type="match status" value="1"/>
</dbReference>
<dbReference type="InterPro" id="IPR023753">
    <property type="entry name" value="FAD/NAD-binding_dom"/>
</dbReference>
<evidence type="ECO:0000256" key="3">
    <source>
        <dbReference type="ARBA" id="ARBA00022827"/>
    </source>
</evidence>
<dbReference type="PRINTS" id="PR00368">
    <property type="entry name" value="FADPNR"/>
</dbReference>
<dbReference type="Pfam" id="PF02852">
    <property type="entry name" value="Pyr_redox_dim"/>
    <property type="match status" value="1"/>
</dbReference>
<evidence type="ECO:0000313" key="8">
    <source>
        <dbReference type="EMBL" id="GGD42567.1"/>
    </source>
</evidence>
<accession>A0A916YEZ5</accession>
<comment type="similarity">
    <text evidence="1">Belongs to the class-I pyridine nucleotide-disulfide oxidoreductase family.</text>
</comment>
<dbReference type="GO" id="GO:0003955">
    <property type="term" value="F:NAD(P)H dehydrogenase (quinone) activity"/>
    <property type="evidence" value="ECO:0007669"/>
    <property type="project" value="TreeGrafter"/>
</dbReference>
<dbReference type="Pfam" id="PF07992">
    <property type="entry name" value="Pyr_redox_2"/>
    <property type="match status" value="1"/>
</dbReference>
<feature type="binding site" evidence="4">
    <location>
        <position position="268"/>
    </location>
    <ligand>
        <name>NAD(+)</name>
        <dbReference type="ChEBI" id="CHEBI:57540"/>
    </ligand>
</feature>
<evidence type="ECO:0000259" key="7">
    <source>
        <dbReference type="Pfam" id="PF07992"/>
    </source>
</evidence>
<keyword evidence="4" id="KW-0520">NAD</keyword>
<feature type="binding site" evidence="4">
    <location>
        <position position="306"/>
    </location>
    <ligand>
        <name>FAD</name>
        <dbReference type="ChEBI" id="CHEBI:57692"/>
    </ligand>
</feature>
<reference evidence="8" key="2">
    <citation type="submission" date="2020-09" db="EMBL/GenBank/DDBJ databases">
        <authorList>
            <person name="Sun Q."/>
            <person name="Zhou Y."/>
        </authorList>
    </citation>
    <scope>NUCLEOTIDE SEQUENCE</scope>
    <source>
        <strain evidence="8">CGMCC 1.15152</strain>
    </source>
</reference>
<evidence type="ECO:0000256" key="1">
    <source>
        <dbReference type="ARBA" id="ARBA00007532"/>
    </source>
</evidence>
<gene>
    <name evidence="8" type="ORF">GCM10010915_24600</name>
</gene>
<evidence type="ECO:0000313" key="9">
    <source>
        <dbReference type="Proteomes" id="UP000633205"/>
    </source>
</evidence>
<dbReference type="EMBL" id="BMHO01000001">
    <property type="protein sequence ID" value="GGD42567.1"/>
    <property type="molecule type" value="Genomic_DNA"/>
</dbReference>
<evidence type="ECO:0000256" key="4">
    <source>
        <dbReference type="PIRSR" id="PIRSR000350-3"/>
    </source>
</evidence>
<name>A0A916YEZ5_9MICO</name>
<dbReference type="InterPro" id="IPR016156">
    <property type="entry name" value="FAD/NAD-linked_Rdtase_dimer_sf"/>
</dbReference>
<dbReference type="GO" id="GO:0050660">
    <property type="term" value="F:flavin adenine dinucleotide binding"/>
    <property type="evidence" value="ECO:0007669"/>
    <property type="project" value="TreeGrafter"/>
</dbReference>
<protein>
    <submittedName>
        <fullName evidence="8">Oxidoreductase</fullName>
    </submittedName>
</protein>
<organism evidence="8 9">
    <name type="scientific">Microbacterium faecale</name>
    <dbReference type="NCBI Taxonomy" id="1804630"/>
    <lineage>
        <taxon>Bacteria</taxon>
        <taxon>Bacillati</taxon>
        <taxon>Actinomycetota</taxon>
        <taxon>Actinomycetes</taxon>
        <taxon>Micrococcales</taxon>
        <taxon>Microbacteriaceae</taxon>
        <taxon>Microbacterium</taxon>
    </lineage>
</organism>
<dbReference type="Proteomes" id="UP000633205">
    <property type="component" value="Unassembled WGS sequence"/>
</dbReference>
<dbReference type="PANTHER" id="PTHR43014:SF2">
    <property type="entry name" value="MERCURIC REDUCTASE"/>
    <property type="match status" value="1"/>
</dbReference>
<proteinExistence type="inferred from homology"/>
<keyword evidence="3 4" id="KW-0274">FAD</keyword>
<evidence type="ECO:0000256" key="2">
    <source>
        <dbReference type="ARBA" id="ARBA00022630"/>
    </source>
</evidence>
<dbReference type="SUPFAM" id="SSF51905">
    <property type="entry name" value="FAD/NAD(P)-binding domain"/>
    <property type="match status" value="1"/>
</dbReference>
<dbReference type="PIRSF" id="PIRSF000350">
    <property type="entry name" value="Mercury_reductase_MerA"/>
    <property type="match status" value="1"/>
</dbReference>
<feature type="binding site" evidence="4">
    <location>
        <begin position="144"/>
        <end position="146"/>
    </location>
    <ligand>
        <name>FAD</name>
        <dbReference type="ChEBI" id="CHEBI:57692"/>
    </ligand>
</feature>
<reference evidence="8" key="1">
    <citation type="journal article" date="2014" name="Int. J. Syst. Evol. Microbiol.">
        <title>Complete genome sequence of Corynebacterium casei LMG S-19264T (=DSM 44701T), isolated from a smear-ripened cheese.</title>
        <authorList>
            <consortium name="US DOE Joint Genome Institute (JGI-PGF)"/>
            <person name="Walter F."/>
            <person name="Albersmeier A."/>
            <person name="Kalinowski J."/>
            <person name="Ruckert C."/>
        </authorList>
    </citation>
    <scope>NUCLEOTIDE SEQUENCE</scope>
    <source>
        <strain evidence="8">CGMCC 1.15152</strain>
    </source>
</reference>
<keyword evidence="9" id="KW-1185">Reference proteome</keyword>
<dbReference type="InterPro" id="IPR036188">
    <property type="entry name" value="FAD/NAD-bd_sf"/>
</dbReference>
<evidence type="ECO:0000259" key="6">
    <source>
        <dbReference type="Pfam" id="PF02852"/>
    </source>
</evidence>
<sequence length="468" mass="48675">MSAVEPSAEHYDVIVIGAGAVGENVADYASRSGARAAIVEAELVGGECSYWACMPSKALLRSGHALRAARRVAGSREAASGQIDVDAVLARRTTFTSNWEDDGQVEWLASVGVDLIRGRARLTGRGEIEVDGRRYTARAVALATGSAPVLPDVPGLDGVGAWGTREATSADRIPPRLIVIGGGVAGTELAFAFAALGSQVTLVSRSGLLTSEEPFVGDLVAEALEELGGDVRIGASPARVDRDGDGIVTVELDDGTAIHAEELLVATGRRPHTDGLGLEELGLSANPEVDDTMLVRGTDWLYAVGDVNGRAPLTHQGKYQARAAGGAIAARLAGDPVDDAEWGRHVASADHAAVPHVVFTDPEVASVGLTEAAARDAGIDVDAVEHDLGAIAGAALHADGYSGRAKLVIDRARRIIIGATFVGQDTAELVHAATIAIVGEVTIERLRHAVPSYPTISEVWLRLLEAYN</sequence>
<keyword evidence="2" id="KW-0285">Flavoprotein</keyword>
<dbReference type="Gene3D" id="3.30.390.30">
    <property type="match status" value="1"/>
</dbReference>
<dbReference type="Gene3D" id="3.50.50.60">
    <property type="entry name" value="FAD/NAD(P)-binding domain"/>
    <property type="match status" value="2"/>
</dbReference>
<feature type="binding site" evidence="4">
    <location>
        <position position="57"/>
    </location>
    <ligand>
        <name>FAD</name>
        <dbReference type="ChEBI" id="CHEBI:57692"/>
    </ligand>
</feature>
<comment type="caution">
    <text evidence="8">The sequence shown here is derived from an EMBL/GenBank/DDBJ whole genome shotgun (WGS) entry which is preliminary data.</text>
</comment>
<dbReference type="PANTHER" id="PTHR43014">
    <property type="entry name" value="MERCURIC REDUCTASE"/>
    <property type="match status" value="1"/>
</dbReference>
<dbReference type="AlphaFoldDB" id="A0A916YEZ5"/>
<evidence type="ECO:0000256" key="5">
    <source>
        <dbReference type="PIRSR" id="PIRSR000350-4"/>
    </source>
</evidence>
<keyword evidence="4" id="KW-0547">Nucleotide-binding</keyword>
<feature type="domain" description="FAD/NAD(P)-binding" evidence="7">
    <location>
        <begin position="11"/>
        <end position="318"/>
    </location>
</feature>